<feature type="compositionally biased region" description="Low complexity" evidence="1">
    <location>
        <begin position="233"/>
        <end position="261"/>
    </location>
</feature>
<name>A0A0G4G8B9_9ALVE</name>
<feature type="region of interest" description="Disordered" evidence="1">
    <location>
        <begin position="153"/>
        <end position="308"/>
    </location>
</feature>
<proteinExistence type="predicted"/>
<feature type="compositionally biased region" description="Basic and acidic residues" evidence="1">
    <location>
        <begin position="291"/>
        <end position="301"/>
    </location>
</feature>
<feature type="compositionally biased region" description="Low complexity" evidence="1">
    <location>
        <begin position="193"/>
        <end position="205"/>
    </location>
</feature>
<sequence>MREEGGAPFPTSGQAGDGQTRAAGAGGSERGTAVYPNPPAPRAASLEAQPVRSAFVPGGLGVGRHGERPARPFTAGPQAESEFVGHAVALLFSVSRESPASCASWISLCRATLDRAANLQPPIPSEYVSLAFARFLDSCGRWSGQTAPLVPPPAELMVHSPTNRNTAAASTSMAPPRPSSPHASPPRPAPQISAGGVQSAGVSGSPSMWGVPVSPQGKTDSERERDRQPAETSAAPSAAPHTDAVSASSAAVPHPSLPSSVRRSARLARGHPIISSAPPAPVSSASKKRRREGDGGKETEKRRRKGSKFCEHGRQRSLCKECGGKGICEHGRVRCRCKECGGKSICEHGQERYKCKECGGGGICEHGRRRYLCKECGGGSICEHGRQRSLCKECGGKGICEHGRQRSLCKECGGGSICEHGRVRSHCKDCTSICEHGCERRRCADPECRERCRHRVHPSVCAECVHPPPPGRP</sequence>
<feature type="compositionally biased region" description="Polar residues" evidence="1">
    <location>
        <begin position="160"/>
        <end position="173"/>
    </location>
</feature>
<feature type="compositionally biased region" description="Pro residues" evidence="1">
    <location>
        <begin position="175"/>
        <end position="189"/>
    </location>
</feature>
<dbReference type="VEuPathDB" id="CryptoDB:Cvel_20675"/>
<reference evidence="2" key="1">
    <citation type="submission" date="2014-11" db="EMBL/GenBank/DDBJ databases">
        <authorList>
            <person name="Otto D Thomas"/>
            <person name="Naeem Raeece"/>
        </authorList>
    </citation>
    <scope>NUCLEOTIDE SEQUENCE</scope>
</reference>
<feature type="region of interest" description="Disordered" evidence="1">
    <location>
        <begin position="57"/>
        <end position="76"/>
    </location>
</feature>
<evidence type="ECO:0000256" key="1">
    <source>
        <dbReference type="SAM" id="MobiDB-lite"/>
    </source>
</evidence>
<evidence type="ECO:0000313" key="2">
    <source>
        <dbReference type="EMBL" id="CEM24772.1"/>
    </source>
</evidence>
<accession>A0A0G4G8B9</accession>
<feature type="region of interest" description="Disordered" evidence="1">
    <location>
        <begin position="1"/>
        <end position="49"/>
    </location>
</feature>
<dbReference type="EMBL" id="CDMZ01000968">
    <property type="protein sequence ID" value="CEM24772.1"/>
    <property type="molecule type" value="Genomic_DNA"/>
</dbReference>
<dbReference type="AlphaFoldDB" id="A0A0G4G8B9"/>
<protein>
    <submittedName>
        <fullName evidence="2">Uncharacterized protein</fullName>
    </submittedName>
</protein>
<gene>
    <name evidence="2" type="ORF">Cvel_20675</name>
</gene>
<organism evidence="2">
    <name type="scientific">Chromera velia CCMP2878</name>
    <dbReference type="NCBI Taxonomy" id="1169474"/>
    <lineage>
        <taxon>Eukaryota</taxon>
        <taxon>Sar</taxon>
        <taxon>Alveolata</taxon>
        <taxon>Colpodellida</taxon>
        <taxon>Chromeraceae</taxon>
        <taxon>Chromera</taxon>
    </lineage>
</organism>
<feature type="compositionally biased region" description="Basic and acidic residues" evidence="1">
    <location>
        <begin position="219"/>
        <end position="229"/>
    </location>
</feature>